<dbReference type="EMBL" id="CP111015">
    <property type="protein sequence ID" value="WAR01910.1"/>
    <property type="molecule type" value="Genomic_DNA"/>
</dbReference>
<dbReference type="Proteomes" id="UP001164746">
    <property type="component" value="Chromosome 4"/>
</dbReference>
<evidence type="ECO:0000256" key="1">
    <source>
        <dbReference type="ARBA" id="ARBA00001968"/>
    </source>
</evidence>
<dbReference type="PANTHER" id="PTHR23080:SF143">
    <property type="entry name" value="SI:DKEY-56D12.4"/>
    <property type="match status" value="1"/>
</dbReference>
<keyword evidence="2" id="KW-0479">Metal-binding</keyword>
<dbReference type="InterPro" id="IPR027806">
    <property type="entry name" value="HARBI1_dom"/>
</dbReference>
<dbReference type="PANTHER" id="PTHR23080">
    <property type="entry name" value="THAP DOMAIN PROTEIN"/>
    <property type="match status" value="1"/>
</dbReference>
<gene>
    <name evidence="5" type="ORF">MAR_008468</name>
</gene>
<evidence type="ECO:0000313" key="6">
    <source>
        <dbReference type="Proteomes" id="UP001164746"/>
    </source>
</evidence>
<dbReference type="Pfam" id="PF13359">
    <property type="entry name" value="DDE_Tnp_4"/>
    <property type="match status" value="1"/>
</dbReference>
<keyword evidence="6" id="KW-1185">Reference proteome</keyword>
<proteinExistence type="predicted"/>
<sequence>MGESLRSSKRVTVKTRMVLNGSSRQNMCTYAASISLMDTKIICKGSATPCSLQQLALQFNNDGSSSEHLQTINENTEALESTESLYATRLTAFDKPVGAPTFHEAPCLSSTPMSNKERSNLFTEIHNLRKEKDDLMDKLKKEELCKMSTSVIKDNDEKSKFYTRLKWVLRQNPRFQYLADQAGAGKSTIIDMFLKWIGIMNSKLGFLLNWRDRDSIFEATPAAFKARFPRHQLLIASKSSLKIPTKAQCYSNYKKHTTVKFLIACNTRGTVIFLSNAWGGRVSDIELTRKSNFISRSLHLSVDQILADRRFTLQEDFASVCCAELILPSFTSRQLASVKILVERVIGLVKNRYAILQGTLLLQLVNSKNSESMECDFSSVDLILGACAILTNLGEGIQN</sequence>
<comment type="cofactor">
    <cofactor evidence="1">
        <name>a divalent metal cation</name>
        <dbReference type="ChEBI" id="CHEBI:60240"/>
    </cofactor>
</comment>
<organism evidence="5 6">
    <name type="scientific">Mya arenaria</name>
    <name type="common">Soft-shell clam</name>
    <dbReference type="NCBI Taxonomy" id="6604"/>
    <lineage>
        <taxon>Eukaryota</taxon>
        <taxon>Metazoa</taxon>
        <taxon>Spiralia</taxon>
        <taxon>Lophotrochozoa</taxon>
        <taxon>Mollusca</taxon>
        <taxon>Bivalvia</taxon>
        <taxon>Autobranchia</taxon>
        <taxon>Heteroconchia</taxon>
        <taxon>Euheterodonta</taxon>
        <taxon>Imparidentia</taxon>
        <taxon>Neoheterodontei</taxon>
        <taxon>Myida</taxon>
        <taxon>Myoidea</taxon>
        <taxon>Myidae</taxon>
        <taxon>Mya</taxon>
    </lineage>
</organism>
<evidence type="ECO:0000256" key="3">
    <source>
        <dbReference type="SAM" id="Coils"/>
    </source>
</evidence>
<feature type="coiled-coil region" evidence="3">
    <location>
        <begin position="118"/>
        <end position="145"/>
    </location>
</feature>
<keyword evidence="3" id="KW-0175">Coiled coil</keyword>
<reference evidence="5" key="1">
    <citation type="submission" date="2022-11" db="EMBL/GenBank/DDBJ databases">
        <title>Centuries of genome instability and evolution in soft-shell clam transmissible cancer (bioRxiv).</title>
        <authorList>
            <person name="Hart S.F.M."/>
            <person name="Yonemitsu M.A."/>
            <person name="Giersch R.M."/>
            <person name="Beal B.F."/>
            <person name="Arriagada G."/>
            <person name="Davis B.W."/>
            <person name="Ostrander E.A."/>
            <person name="Goff S.P."/>
            <person name="Metzger M.J."/>
        </authorList>
    </citation>
    <scope>NUCLEOTIDE SEQUENCE</scope>
    <source>
        <strain evidence="5">MELC-2E11</strain>
        <tissue evidence="5">Siphon/mantle</tissue>
    </source>
</reference>
<name>A0ABY7DW11_MYAAR</name>
<evidence type="ECO:0000259" key="4">
    <source>
        <dbReference type="Pfam" id="PF13359"/>
    </source>
</evidence>
<accession>A0ABY7DW11</accession>
<protein>
    <recommendedName>
        <fullName evidence="4">DDE Tnp4 domain-containing protein</fullName>
    </recommendedName>
</protein>
<evidence type="ECO:0000313" key="5">
    <source>
        <dbReference type="EMBL" id="WAR01910.1"/>
    </source>
</evidence>
<evidence type="ECO:0000256" key="2">
    <source>
        <dbReference type="ARBA" id="ARBA00022723"/>
    </source>
</evidence>
<feature type="domain" description="DDE Tnp4" evidence="4">
    <location>
        <begin position="243"/>
        <end position="392"/>
    </location>
</feature>